<comment type="caution">
    <text evidence="2">The sequence shown here is derived from an EMBL/GenBank/DDBJ whole genome shotgun (WGS) entry which is preliminary data.</text>
</comment>
<dbReference type="EMBL" id="LBVW01000006">
    <property type="protein sequence ID" value="KKQ93873.1"/>
    <property type="molecule type" value="Genomic_DNA"/>
</dbReference>
<feature type="domain" description="HD" evidence="1">
    <location>
        <begin position="18"/>
        <end position="63"/>
    </location>
</feature>
<gene>
    <name evidence="2" type="ORF">UT19_C0006G0001</name>
</gene>
<dbReference type="STRING" id="1618573.UT19_C0006G0001"/>
<accession>A0A0G0LPQ9</accession>
<dbReference type="SUPFAM" id="SSF109604">
    <property type="entry name" value="HD-domain/PDEase-like"/>
    <property type="match status" value="1"/>
</dbReference>
<dbReference type="Gene3D" id="1.10.3210.10">
    <property type="entry name" value="Hypothetical protein af1432"/>
    <property type="match status" value="1"/>
</dbReference>
<evidence type="ECO:0000259" key="1">
    <source>
        <dbReference type="Pfam" id="PF01966"/>
    </source>
</evidence>
<evidence type="ECO:0000313" key="2">
    <source>
        <dbReference type="EMBL" id="KKQ93873.1"/>
    </source>
</evidence>
<protein>
    <recommendedName>
        <fullName evidence="1">HD domain-containing protein</fullName>
    </recommendedName>
</protein>
<proteinExistence type="predicted"/>
<sequence>MKVSEIYKKYKIMPRLQDHMLRVAAVASMISDNFQKPVDKNLIIPACLLHDIGNIVKSDFNKWPPEITKEKDLGYWLRVQNEFIEKYGSNDHTATINIINEIGLDQNITDILHNLEFSYTLEIADSKRFERKIIKYSDMRIAPYRVDTLKNRLSELKKRYGYKRKKRSEAEFDKLASAWKSIEKQIFAHCKIKPEDITEEKVRPLIENLRNFEIETS</sequence>
<evidence type="ECO:0000313" key="3">
    <source>
        <dbReference type="Proteomes" id="UP000034932"/>
    </source>
</evidence>
<dbReference type="Pfam" id="PF01966">
    <property type="entry name" value="HD"/>
    <property type="match status" value="1"/>
</dbReference>
<name>A0A0G0LPQ9_9BACT</name>
<dbReference type="AlphaFoldDB" id="A0A0G0LPQ9"/>
<organism evidence="2 3">
    <name type="scientific">Candidatus Woesebacteria bacterium GW2011_GWB1_39_10b</name>
    <dbReference type="NCBI Taxonomy" id="1618573"/>
    <lineage>
        <taxon>Bacteria</taxon>
        <taxon>Candidatus Woeseibacteriota</taxon>
    </lineage>
</organism>
<reference evidence="2 3" key="1">
    <citation type="journal article" date="2015" name="Nature">
        <title>rRNA introns, odd ribosomes, and small enigmatic genomes across a large radiation of phyla.</title>
        <authorList>
            <person name="Brown C.T."/>
            <person name="Hug L.A."/>
            <person name="Thomas B.C."/>
            <person name="Sharon I."/>
            <person name="Castelle C.J."/>
            <person name="Singh A."/>
            <person name="Wilkins M.J."/>
            <person name="Williams K.H."/>
            <person name="Banfield J.F."/>
        </authorList>
    </citation>
    <scope>NUCLEOTIDE SEQUENCE [LARGE SCALE GENOMIC DNA]</scope>
</reference>
<dbReference type="Proteomes" id="UP000034932">
    <property type="component" value="Unassembled WGS sequence"/>
</dbReference>
<dbReference type="InterPro" id="IPR006674">
    <property type="entry name" value="HD_domain"/>
</dbReference>